<feature type="domain" description="SfsA N-terminal OB" evidence="3">
    <location>
        <begin position="12"/>
        <end position="76"/>
    </location>
</feature>
<name>A0AB73T6E3_9FIRM</name>
<dbReference type="EMBL" id="QGGY01000003">
    <property type="protein sequence ID" value="PWJ77308.1"/>
    <property type="molecule type" value="Genomic_DNA"/>
</dbReference>
<dbReference type="InterPro" id="IPR040452">
    <property type="entry name" value="SfsA_C"/>
</dbReference>
<dbReference type="InterPro" id="IPR041465">
    <property type="entry name" value="SfsA_N"/>
</dbReference>
<evidence type="ECO:0000259" key="2">
    <source>
        <dbReference type="Pfam" id="PF03749"/>
    </source>
</evidence>
<evidence type="ECO:0000259" key="3">
    <source>
        <dbReference type="Pfam" id="PF17746"/>
    </source>
</evidence>
<dbReference type="InterPro" id="IPR005224">
    <property type="entry name" value="SfsA"/>
</dbReference>
<comment type="caution">
    <text evidence="4">The sequence shown here is derived from an EMBL/GenBank/DDBJ whole genome shotgun (WGS) entry which is preliminary data.</text>
</comment>
<dbReference type="Proteomes" id="UP000245412">
    <property type="component" value="Unassembled WGS sequence"/>
</dbReference>
<proteinExistence type="inferred from homology"/>
<protein>
    <recommendedName>
        <fullName evidence="1">Sugar fermentation stimulation protein homolog</fullName>
    </recommendedName>
</protein>
<dbReference type="Pfam" id="PF03749">
    <property type="entry name" value="SfsA"/>
    <property type="match status" value="1"/>
</dbReference>
<dbReference type="RefSeq" id="WP_109625417.1">
    <property type="nucleotide sequence ID" value="NZ_JANKBI010000002.1"/>
</dbReference>
<dbReference type="Gene3D" id="3.40.1350.60">
    <property type="match status" value="1"/>
</dbReference>
<evidence type="ECO:0000256" key="1">
    <source>
        <dbReference type="HAMAP-Rule" id="MF_00095"/>
    </source>
</evidence>
<dbReference type="Gene3D" id="2.40.50.580">
    <property type="match status" value="1"/>
</dbReference>
<dbReference type="Pfam" id="PF17746">
    <property type="entry name" value="SfsA_N"/>
    <property type="match status" value="1"/>
</dbReference>
<feature type="domain" description="Sugar fermentation stimulation protein C-terminal" evidence="2">
    <location>
        <begin position="80"/>
        <end position="214"/>
    </location>
</feature>
<dbReference type="GO" id="GO:0003677">
    <property type="term" value="F:DNA binding"/>
    <property type="evidence" value="ECO:0007669"/>
    <property type="project" value="InterPro"/>
</dbReference>
<dbReference type="PANTHER" id="PTHR30545">
    <property type="entry name" value="SUGAR FERMENTATION STIMULATION PROTEIN A"/>
    <property type="match status" value="1"/>
</dbReference>
<keyword evidence="5" id="KW-1185">Reference proteome</keyword>
<comment type="similarity">
    <text evidence="1">Belongs to the SfsA family.</text>
</comment>
<dbReference type="PANTHER" id="PTHR30545:SF2">
    <property type="entry name" value="SUGAR FERMENTATION STIMULATION PROTEIN A"/>
    <property type="match status" value="1"/>
</dbReference>
<accession>A0AB73T6E3</accession>
<organism evidence="4 5">
    <name type="scientific">Murimonas intestini</name>
    <dbReference type="NCBI Taxonomy" id="1337051"/>
    <lineage>
        <taxon>Bacteria</taxon>
        <taxon>Bacillati</taxon>
        <taxon>Bacillota</taxon>
        <taxon>Clostridia</taxon>
        <taxon>Lachnospirales</taxon>
        <taxon>Lachnospiraceae</taxon>
        <taxon>Murimonas</taxon>
    </lineage>
</organism>
<dbReference type="AlphaFoldDB" id="A0AB73T6E3"/>
<sequence length="227" mass="26035">MKYNNIKEAVFLERPNRFIAHVMLDGHREICHVKNTGRCRELLTPGASVFIEECSNPARKTKYDLIGVKKGRLLINMDSQVPNKAVEEWLLKKELFLDLTLVRPETKYGSSRFDFYIEAGGRRIFMEVKGVTLEEEGVARFPDAPTLRGIKHIHELMEAIKEGYEAYVLFVIQMKGVSSFEPNYRTHPEFGEALKQAAEAGVHILAYDCIVTEDSIEIDRQVRVEKC</sequence>
<dbReference type="NCBIfam" id="TIGR00230">
    <property type="entry name" value="sfsA"/>
    <property type="match status" value="1"/>
</dbReference>
<evidence type="ECO:0000313" key="5">
    <source>
        <dbReference type="Proteomes" id="UP000245412"/>
    </source>
</evidence>
<dbReference type="HAMAP" id="MF_00095">
    <property type="entry name" value="SfsA"/>
    <property type="match status" value="1"/>
</dbReference>
<evidence type="ECO:0000313" key="4">
    <source>
        <dbReference type="EMBL" id="PWJ77308.1"/>
    </source>
</evidence>
<dbReference type="CDD" id="cd22359">
    <property type="entry name" value="SfsA-like_bacterial"/>
    <property type="match status" value="1"/>
</dbReference>
<gene>
    <name evidence="1" type="primary">sfsA</name>
    <name evidence="4" type="ORF">C7383_103152</name>
</gene>
<reference evidence="4 5" key="1">
    <citation type="submission" date="2018-05" db="EMBL/GenBank/DDBJ databases">
        <authorList>
            <person name="Goeker M."/>
            <person name="Huntemann M."/>
            <person name="Clum A."/>
            <person name="Pillay M."/>
            <person name="Palaniappan K."/>
            <person name="Varghese N."/>
            <person name="Mikhailova N."/>
            <person name="Stamatis D."/>
            <person name="Reddy T."/>
            <person name="Daum C."/>
            <person name="Shapiro N."/>
            <person name="Ivanova N."/>
            <person name="Kyrpides N."/>
            <person name="Woyke T."/>
        </authorList>
    </citation>
    <scope>NUCLEOTIDE SEQUENCE [LARGE SCALE GENOMIC DNA]</scope>
    <source>
        <strain evidence="4 5">DSM 26524</strain>
    </source>
</reference>